<comment type="caution">
    <text evidence="1">The sequence shown here is derived from an EMBL/GenBank/DDBJ whole genome shotgun (WGS) entry which is preliminary data.</text>
</comment>
<dbReference type="RefSeq" id="WP_053908119.1">
    <property type="nucleotide sequence ID" value="NZ_CAWMUS010000018.1"/>
</dbReference>
<sequence length="119" mass="12543">MTLSFPVLVTVKDATYNILTPMIHSVSDAANKIVAMNNANVQFSDILNRWATETGTITVTLPDGTKQQLRTAKKMDKQLGGKFEKAGGTVTGSLTLGGNLTSGGSVVQRNNEKTGSSGK</sequence>
<dbReference type="AlphaFoldDB" id="A0A0N0I9W4"/>
<evidence type="ECO:0000313" key="2">
    <source>
        <dbReference type="Proteomes" id="UP000053226"/>
    </source>
</evidence>
<dbReference type="EMBL" id="LGAA01000018">
    <property type="protein sequence ID" value="KPD02532.1"/>
    <property type="molecule type" value="Genomic_DNA"/>
</dbReference>
<keyword evidence="2" id="KW-1185">Reference proteome</keyword>
<name>A0A0N0I9W4_9GAMM</name>
<accession>A0A0N0I9W4</accession>
<evidence type="ECO:0000313" key="1">
    <source>
        <dbReference type="EMBL" id="KPD02532.1"/>
    </source>
</evidence>
<reference evidence="1 2" key="1">
    <citation type="submission" date="2015-07" db="EMBL/GenBank/DDBJ databases">
        <title>ATOL: Assembling a taxonomically balanced genome-scale reconstruction of the evolutionary history of the Enterobacteriaceae.</title>
        <authorList>
            <person name="Plunkett G.III."/>
            <person name="Neeno-Eckwall E.C."/>
            <person name="Glasner J.D."/>
            <person name="Perna N.T."/>
        </authorList>
    </citation>
    <scope>NUCLEOTIDE SEQUENCE [LARGE SCALE GENOMIC DNA]</scope>
    <source>
        <strain evidence="1 2">ATCC 35017</strain>
    </source>
</reference>
<gene>
    <name evidence="1" type="ORF">M992_1685</name>
</gene>
<protein>
    <submittedName>
        <fullName evidence="1">Uncharacterized protein</fullName>
    </submittedName>
</protein>
<dbReference type="Proteomes" id="UP000053226">
    <property type="component" value="Unassembled WGS sequence"/>
</dbReference>
<proteinExistence type="predicted"/>
<organism evidence="1 2">
    <name type="scientific">Moellerella wisconsensis ATCC 35017</name>
    <dbReference type="NCBI Taxonomy" id="1354267"/>
    <lineage>
        <taxon>Bacteria</taxon>
        <taxon>Pseudomonadati</taxon>
        <taxon>Pseudomonadota</taxon>
        <taxon>Gammaproteobacteria</taxon>
        <taxon>Enterobacterales</taxon>
        <taxon>Morganellaceae</taxon>
        <taxon>Moellerella</taxon>
    </lineage>
</organism>